<accession>A0A194Q2A1</accession>
<dbReference type="PANTHER" id="PTHR13091:SF0">
    <property type="entry name" value="NONSENSE-MEDIATED MRNA DECAY FACTOR SMG8"/>
    <property type="match status" value="1"/>
</dbReference>
<evidence type="ECO:0000256" key="5">
    <source>
        <dbReference type="SAM" id="MobiDB-lite"/>
    </source>
</evidence>
<evidence type="ECO:0000256" key="4">
    <source>
        <dbReference type="RuleBase" id="RU367133"/>
    </source>
</evidence>
<comment type="function">
    <text evidence="4">Involved in nonsense-mediated decay (NMD) of mRNAs containing premature stop codons.</text>
</comment>
<dbReference type="GO" id="GO:0000184">
    <property type="term" value="P:nuclear-transcribed mRNA catabolic process, nonsense-mediated decay"/>
    <property type="evidence" value="ECO:0007669"/>
    <property type="project" value="UniProtKB-UniRule"/>
</dbReference>
<protein>
    <recommendedName>
        <fullName evidence="3 4">Nonsense-mediated mRNA decay factor SMG8</fullName>
    </recommendedName>
</protein>
<dbReference type="Proteomes" id="UP000053268">
    <property type="component" value="Unassembled WGS sequence"/>
</dbReference>
<keyword evidence="2 4" id="KW-0866">Nonsense-mediated mRNA decay</keyword>
<feature type="region of interest" description="Disordered" evidence="5">
    <location>
        <begin position="502"/>
        <end position="585"/>
    </location>
</feature>
<sequence>MIEFSINDIPEFSKKERIVVVGVIGKSPYRYHNKTTPLLPTAKCEENGIQCFWDERKGILYLHAITYLDTKRLATLVADLDEDSKCSVKDADAAHWLVAAGELAIESCRAMALIFHLSHIVILSLPTPVFDLGYLQLFEAIDGYRNELHLQTKAALTDAKIGGTWESHGRPCCPRLLFHFRRAPAPLRKSPAALKRLEHSVEDQLYFMLRKTRIITNVCAKSVFAIPKNEEFVYINTEEETGSARDVSTLVRGLVQMCNGTEPETPSERPSFRQFLQGHIDLAFGEGFDDNVGKYAMSTSFFELPSATSWRKAAQVLTPIYLQNDKCDEEKESGGVLFDTLATDVRFSQARCAKVLPIAQASYTEGLPPYYSSQQHAHKVTVALGELEAMARGPLIGGARARLRGACAAVWQSRRLCEVLSLTQHPCIEPEHDSSKEHSSGVRYMSACNCGRSKCSREDPYTLRQANYGFYQQAAAECGVCNTLLAIDMPVFQPSTPTFRAASVKGNNEETTETPEVQAEGSGEGGTPGSGEGCEGSAWSAHALSPGSARDEDHDDDTAPHDREGYDLVPVREETTSEKVISRQPSTTEYLPGMLHTASPPHLLPAFPSWSLLCLGPSSLYSHSLGLPEHLQPGFLPHTNYLLPWDCVVKMEQANAWRASRGRGKAMPQHHLTVKIFIGFEYECTRGHRFMMCSPEGAPSGGVSSGSWARDAAAGARLAQTPVPLQTACLCRAAPRAHLARVHVVTPKSNVHVTLHPKYSTNGHFNSESYFRAASVKGNNEETTETPEVQAEGSGEGGTPGSGEGCEGSAWSAHALSPGSARDEDHDDDTAPHDREGYDLVPVREETTSEKVISRQPSTTEYLPGMLHTASPPHLLPAFPSWSLLCLGPSSLYSHSLGLPEHLQPGFLPHTNYLLPWDCVVKMEQANAWRASRGRGKAMPQHHLTVKIFIGFEYECTRGHRFMMCSPEGAPSGGVSSGSWARDAAAGARLAQTPVPLQTACLCRAAPRAHLARVHVVTPKSNVHVTLHPKVQPIPGGPIFVPQPVGEPPFKLSTSAYWVLRLPYLYADERGLMPRPRPPHYTSGTLIPPLFGLQD</sequence>
<feature type="compositionally biased region" description="Gly residues" evidence="5">
    <location>
        <begin position="794"/>
        <end position="806"/>
    </location>
</feature>
<comment type="similarity">
    <text evidence="1 4">Belongs to the SMG8 family.</text>
</comment>
<dbReference type="STRING" id="66420.A0A194Q2A1"/>
<dbReference type="Pfam" id="PF10220">
    <property type="entry name" value="Smg8_Smg9"/>
    <property type="match status" value="2"/>
</dbReference>
<reference evidence="6 7" key="1">
    <citation type="journal article" date="2015" name="Nat. Commun.">
        <title>Outbred genome sequencing and CRISPR/Cas9 gene editing in butterflies.</title>
        <authorList>
            <person name="Li X."/>
            <person name="Fan D."/>
            <person name="Zhang W."/>
            <person name="Liu G."/>
            <person name="Zhang L."/>
            <person name="Zhao L."/>
            <person name="Fang X."/>
            <person name="Chen L."/>
            <person name="Dong Y."/>
            <person name="Chen Y."/>
            <person name="Ding Y."/>
            <person name="Zhao R."/>
            <person name="Feng M."/>
            <person name="Zhu Y."/>
            <person name="Feng Y."/>
            <person name="Jiang X."/>
            <person name="Zhu D."/>
            <person name="Xiang H."/>
            <person name="Feng X."/>
            <person name="Li S."/>
            <person name="Wang J."/>
            <person name="Zhang G."/>
            <person name="Kronforst M.R."/>
            <person name="Wang W."/>
        </authorList>
    </citation>
    <scope>NUCLEOTIDE SEQUENCE [LARGE SCALE GENOMIC DNA]</scope>
    <source>
        <strain evidence="6">Ya'a_city_454_Px</strain>
        <tissue evidence="6">Whole body</tissue>
    </source>
</reference>
<evidence type="ECO:0000256" key="3">
    <source>
        <dbReference type="ARBA" id="ARBA00029509"/>
    </source>
</evidence>
<proteinExistence type="inferred from homology"/>
<feature type="compositionally biased region" description="Basic and acidic residues" evidence="5">
    <location>
        <begin position="821"/>
        <end position="853"/>
    </location>
</feature>
<dbReference type="PANTHER" id="PTHR13091">
    <property type="entry name" value="AMPLIFIED IN BREAST CANCER 2-RELATED"/>
    <property type="match status" value="1"/>
</dbReference>
<name>A0A194Q2A1_PAPXU</name>
<feature type="compositionally biased region" description="Basic and acidic residues" evidence="5">
    <location>
        <begin position="549"/>
        <end position="581"/>
    </location>
</feature>
<organism evidence="6 7">
    <name type="scientific">Papilio xuthus</name>
    <name type="common">Asian swallowtail butterfly</name>
    <dbReference type="NCBI Taxonomy" id="66420"/>
    <lineage>
        <taxon>Eukaryota</taxon>
        <taxon>Metazoa</taxon>
        <taxon>Ecdysozoa</taxon>
        <taxon>Arthropoda</taxon>
        <taxon>Hexapoda</taxon>
        <taxon>Insecta</taxon>
        <taxon>Pterygota</taxon>
        <taxon>Neoptera</taxon>
        <taxon>Endopterygota</taxon>
        <taxon>Lepidoptera</taxon>
        <taxon>Glossata</taxon>
        <taxon>Ditrysia</taxon>
        <taxon>Papilionoidea</taxon>
        <taxon>Papilionidae</taxon>
        <taxon>Papilioninae</taxon>
        <taxon>Papilio</taxon>
    </lineage>
</organism>
<evidence type="ECO:0000313" key="6">
    <source>
        <dbReference type="EMBL" id="KPI99463.1"/>
    </source>
</evidence>
<evidence type="ECO:0000256" key="1">
    <source>
        <dbReference type="ARBA" id="ARBA00006443"/>
    </source>
</evidence>
<evidence type="ECO:0000256" key="2">
    <source>
        <dbReference type="ARBA" id="ARBA00023161"/>
    </source>
</evidence>
<dbReference type="AlphaFoldDB" id="A0A194Q2A1"/>
<evidence type="ECO:0000313" key="7">
    <source>
        <dbReference type="Proteomes" id="UP000053268"/>
    </source>
</evidence>
<keyword evidence="7" id="KW-1185">Reference proteome</keyword>
<gene>
    <name evidence="6" type="ORF">RR46_03828</name>
</gene>
<feature type="region of interest" description="Disordered" evidence="5">
    <location>
        <begin position="776"/>
        <end position="855"/>
    </location>
</feature>
<dbReference type="InterPro" id="IPR019354">
    <property type="entry name" value="SMG8-like"/>
</dbReference>
<feature type="compositionally biased region" description="Gly residues" evidence="5">
    <location>
        <begin position="522"/>
        <end position="534"/>
    </location>
</feature>
<dbReference type="EMBL" id="KQ459579">
    <property type="protein sequence ID" value="KPI99463.1"/>
    <property type="molecule type" value="Genomic_DNA"/>
</dbReference>